<keyword evidence="8" id="KW-0347">Helicase</keyword>
<evidence type="ECO:0000313" key="16">
    <source>
        <dbReference type="EMBL" id="TRY63312.1"/>
    </source>
</evidence>
<comment type="caution">
    <text evidence="16">The sequence shown here is derived from an EMBL/GenBank/DDBJ whole genome shotgun (WGS) entry which is preliminary data.</text>
</comment>
<accession>A0A553NCY6</accession>
<dbReference type="Gene3D" id="1.10.1740.140">
    <property type="match status" value="1"/>
</dbReference>
<dbReference type="SMART" id="SM00490">
    <property type="entry name" value="HELICc"/>
    <property type="match status" value="1"/>
</dbReference>
<dbReference type="CDD" id="cd17913">
    <property type="entry name" value="DEXQc_Suv3"/>
    <property type="match status" value="1"/>
</dbReference>
<dbReference type="InterPro" id="IPR022192">
    <property type="entry name" value="SUV3_C"/>
</dbReference>
<dbReference type="InterPro" id="IPR050699">
    <property type="entry name" value="RNA-DNA_Helicase"/>
</dbReference>
<dbReference type="GO" id="GO:0005524">
    <property type="term" value="F:ATP binding"/>
    <property type="evidence" value="ECO:0007669"/>
    <property type="project" value="UniProtKB-KW"/>
</dbReference>
<evidence type="ECO:0000256" key="2">
    <source>
        <dbReference type="ARBA" id="ARBA00001946"/>
    </source>
</evidence>
<comment type="cofactor">
    <cofactor evidence="1">
        <name>Mn(2+)</name>
        <dbReference type="ChEBI" id="CHEBI:29035"/>
    </cofactor>
</comment>
<evidence type="ECO:0000256" key="11">
    <source>
        <dbReference type="ARBA" id="ARBA00023128"/>
    </source>
</evidence>
<dbReference type="GO" id="GO:0005759">
    <property type="term" value="C:mitochondrial matrix"/>
    <property type="evidence" value="ECO:0007669"/>
    <property type="project" value="UniProtKB-SubCell"/>
</dbReference>
<proteinExistence type="inferred from homology"/>
<reference evidence="16 17" key="1">
    <citation type="journal article" date="2018" name="Nat. Ecol. Evol.">
        <title>Genomic signatures of mitonuclear coevolution across populations of Tigriopus californicus.</title>
        <authorList>
            <person name="Barreto F.S."/>
            <person name="Watson E.T."/>
            <person name="Lima T.G."/>
            <person name="Willett C.S."/>
            <person name="Edmands S."/>
            <person name="Li W."/>
            <person name="Burton R.S."/>
        </authorList>
    </citation>
    <scope>NUCLEOTIDE SEQUENCE [LARGE SCALE GENOMIC DNA]</scope>
    <source>
        <strain evidence="16 17">San Diego</strain>
    </source>
</reference>
<comment type="catalytic activity">
    <reaction evidence="12">
        <text>ATP + H2O = ADP + phosphate + H(+)</text>
        <dbReference type="Rhea" id="RHEA:13065"/>
        <dbReference type="ChEBI" id="CHEBI:15377"/>
        <dbReference type="ChEBI" id="CHEBI:15378"/>
        <dbReference type="ChEBI" id="CHEBI:30616"/>
        <dbReference type="ChEBI" id="CHEBI:43474"/>
        <dbReference type="ChEBI" id="CHEBI:456216"/>
        <dbReference type="EC" id="3.6.4.13"/>
    </reaction>
</comment>
<dbReference type="FunFam" id="3.40.50.300:FF:000269">
    <property type="entry name" value="ATP-dependent RNA helicase SUPV3L1, mitochondrial"/>
    <property type="match status" value="1"/>
</dbReference>
<name>A0A553NCY6_TIGCA</name>
<keyword evidence="7" id="KW-0378">Hydrolase</keyword>
<comment type="similarity">
    <text evidence="4">Belongs to the helicase family.</text>
</comment>
<evidence type="ECO:0000256" key="8">
    <source>
        <dbReference type="ARBA" id="ARBA00022806"/>
    </source>
</evidence>
<dbReference type="Gene3D" id="1.20.58.1080">
    <property type="match status" value="1"/>
</dbReference>
<feature type="region of interest" description="Disordered" evidence="14">
    <location>
        <begin position="706"/>
        <end position="726"/>
    </location>
</feature>
<keyword evidence="9" id="KW-0067">ATP-binding</keyword>
<evidence type="ECO:0000256" key="3">
    <source>
        <dbReference type="ARBA" id="ARBA00004305"/>
    </source>
</evidence>
<dbReference type="InterPro" id="IPR014001">
    <property type="entry name" value="Helicase_ATP-bd"/>
</dbReference>
<dbReference type="PANTHER" id="PTHR12131">
    <property type="entry name" value="ATP-DEPENDENT RNA AND DNA HELICASE"/>
    <property type="match status" value="1"/>
</dbReference>
<keyword evidence="17" id="KW-1185">Reference proteome</keyword>
<dbReference type="STRING" id="6832.A0A553NCY6"/>
<dbReference type="PROSITE" id="PS51194">
    <property type="entry name" value="HELICASE_CTER"/>
    <property type="match status" value="1"/>
</dbReference>
<dbReference type="GO" id="GO:0016787">
    <property type="term" value="F:hydrolase activity"/>
    <property type="evidence" value="ECO:0007669"/>
    <property type="project" value="UniProtKB-KW"/>
</dbReference>
<comment type="cofactor">
    <cofactor evidence="2">
        <name>Mg(2+)</name>
        <dbReference type="ChEBI" id="CHEBI:18420"/>
    </cofactor>
</comment>
<dbReference type="GO" id="GO:0003724">
    <property type="term" value="F:RNA helicase activity"/>
    <property type="evidence" value="ECO:0007669"/>
    <property type="project" value="UniProtKB-EC"/>
</dbReference>
<evidence type="ECO:0000256" key="6">
    <source>
        <dbReference type="ARBA" id="ARBA00022741"/>
    </source>
</evidence>
<dbReference type="EMBL" id="VCGU01000458">
    <property type="protein sequence ID" value="TRY63312.1"/>
    <property type="molecule type" value="Genomic_DNA"/>
</dbReference>
<comment type="subcellular location">
    <subcellularLocation>
        <location evidence="3">Mitochondrion matrix</location>
    </subcellularLocation>
</comment>
<evidence type="ECO:0000256" key="13">
    <source>
        <dbReference type="ARBA" id="ARBA00069703"/>
    </source>
</evidence>
<dbReference type="Pfam" id="PF12513">
    <property type="entry name" value="SUV3_C"/>
    <property type="match status" value="1"/>
</dbReference>
<dbReference type="SMART" id="SM00487">
    <property type="entry name" value="DEXDc"/>
    <property type="match status" value="1"/>
</dbReference>
<gene>
    <name evidence="16" type="ORF">TCAL_04903</name>
</gene>
<dbReference type="InterPro" id="IPR041453">
    <property type="entry name" value="Suv3_N"/>
</dbReference>
<dbReference type="Pfam" id="PF22527">
    <property type="entry name" value="DEXQc_Suv3"/>
    <property type="match status" value="1"/>
</dbReference>
<dbReference type="InterPro" id="IPR055206">
    <property type="entry name" value="DEXQc_SUV3"/>
</dbReference>
<dbReference type="FunFam" id="1.20.58.1080:FF:000001">
    <property type="entry name" value="ATP-dependent RNA helicase SUPV3L1, mitochondrial"/>
    <property type="match status" value="1"/>
</dbReference>
<organism evidence="16 17">
    <name type="scientific">Tigriopus californicus</name>
    <name type="common">Marine copepod</name>
    <dbReference type="NCBI Taxonomy" id="6832"/>
    <lineage>
        <taxon>Eukaryota</taxon>
        <taxon>Metazoa</taxon>
        <taxon>Ecdysozoa</taxon>
        <taxon>Arthropoda</taxon>
        <taxon>Crustacea</taxon>
        <taxon>Multicrustacea</taxon>
        <taxon>Hexanauplia</taxon>
        <taxon>Copepoda</taxon>
        <taxon>Harpacticoida</taxon>
        <taxon>Harpacticidae</taxon>
        <taxon>Tigriopus</taxon>
    </lineage>
</organism>
<dbReference type="GO" id="GO:0000965">
    <property type="term" value="P:mitochondrial RNA 3'-end processing"/>
    <property type="evidence" value="ECO:0007669"/>
    <property type="project" value="TreeGrafter"/>
</dbReference>
<evidence type="ECO:0000256" key="1">
    <source>
        <dbReference type="ARBA" id="ARBA00001936"/>
    </source>
</evidence>
<dbReference type="EC" id="3.6.4.13" evidence="5"/>
<evidence type="ECO:0000256" key="12">
    <source>
        <dbReference type="ARBA" id="ARBA00047984"/>
    </source>
</evidence>
<dbReference type="InterPro" id="IPR027417">
    <property type="entry name" value="P-loop_NTPase"/>
</dbReference>
<dbReference type="InterPro" id="IPR044774">
    <property type="entry name" value="Suv3_DEXQc"/>
</dbReference>
<keyword evidence="10" id="KW-0809">Transit peptide</keyword>
<feature type="compositionally biased region" description="Basic and acidic residues" evidence="14">
    <location>
        <begin position="707"/>
        <end position="726"/>
    </location>
</feature>
<dbReference type="Pfam" id="PF00271">
    <property type="entry name" value="Helicase_C"/>
    <property type="match status" value="1"/>
</dbReference>
<dbReference type="GO" id="GO:0045025">
    <property type="term" value="C:mitochondrial degradosome"/>
    <property type="evidence" value="ECO:0007669"/>
    <property type="project" value="TreeGrafter"/>
</dbReference>
<keyword evidence="6" id="KW-0547">Nucleotide-binding</keyword>
<evidence type="ECO:0000256" key="14">
    <source>
        <dbReference type="SAM" id="MobiDB-lite"/>
    </source>
</evidence>
<evidence type="ECO:0000256" key="5">
    <source>
        <dbReference type="ARBA" id="ARBA00012552"/>
    </source>
</evidence>
<dbReference type="PANTHER" id="PTHR12131:SF1">
    <property type="entry name" value="ATP-DEPENDENT RNA HELICASE SUPV3L1, MITOCHONDRIAL-RELATED"/>
    <property type="match status" value="1"/>
</dbReference>
<evidence type="ECO:0000256" key="10">
    <source>
        <dbReference type="ARBA" id="ARBA00022946"/>
    </source>
</evidence>
<feature type="domain" description="Helicase C-terminal" evidence="15">
    <location>
        <begin position="372"/>
        <end position="537"/>
    </location>
</feature>
<dbReference type="FunFam" id="3.40.50.300:FF:000446">
    <property type="entry name" value="ATP-dependent RNA helicase SUPV3L1, mitochondrial"/>
    <property type="match status" value="1"/>
</dbReference>
<evidence type="ECO:0000313" key="17">
    <source>
        <dbReference type="Proteomes" id="UP000318571"/>
    </source>
</evidence>
<dbReference type="Pfam" id="PF18114">
    <property type="entry name" value="Suv3_N"/>
    <property type="match status" value="1"/>
</dbReference>
<dbReference type="InterPro" id="IPR041082">
    <property type="entry name" value="Suv3_C_1"/>
</dbReference>
<evidence type="ECO:0000256" key="7">
    <source>
        <dbReference type="ARBA" id="ARBA00022801"/>
    </source>
</evidence>
<evidence type="ECO:0000259" key="15">
    <source>
        <dbReference type="PROSITE" id="PS51194"/>
    </source>
</evidence>
<dbReference type="AlphaFoldDB" id="A0A553NCY6"/>
<keyword evidence="11" id="KW-0496">Mitochondrion</keyword>
<dbReference type="SUPFAM" id="SSF52540">
    <property type="entry name" value="P-loop containing nucleoside triphosphate hydrolases"/>
    <property type="match status" value="2"/>
</dbReference>
<dbReference type="OrthoDB" id="6692397at2759"/>
<protein>
    <recommendedName>
        <fullName evidence="13">ATP-dependent RNA helicase SUV3 homolog, mitochondrial</fullName>
        <ecNumber evidence="5">3.6.4.13</ecNumber>
    </recommendedName>
</protein>
<dbReference type="InterPro" id="IPR001650">
    <property type="entry name" value="Helicase_C-like"/>
</dbReference>
<dbReference type="Proteomes" id="UP000318571">
    <property type="component" value="Chromosome 10"/>
</dbReference>
<evidence type="ECO:0000256" key="9">
    <source>
        <dbReference type="ARBA" id="ARBA00022840"/>
    </source>
</evidence>
<dbReference type="Gene3D" id="3.40.50.300">
    <property type="entry name" value="P-loop containing nucleotide triphosphate hydrolases"/>
    <property type="match status" value="2"/>
</dbReference>
<dbReference type="Gene3D" id="1.20.272.40">
    <property type="match status" value="1"/>
</dbReference>
<evidence type="ECO:0000256" key="4">
    <source>
        <dbReference type="ARBA" id="ARBA00008708"/>
    </source>
</evidence>
<sequence>MNRLWMRGTLSGLSQANLILRPHPSLVSFCVPLRHQRNRSNHGKHGDSHRAKTLDEFASSVFKGHQNKTAQDSSPKNINQLFKPLIVKANPDDMNLGEQIAGKLDKSTLLRALNKFLANEEIKKLSKEHGLDEYLYHQAYVSFRKFCLDVQYLPTDLYILFCDVLQGAKSIDDVFPFFLQHARKVFPHLECLDDLKVISDLTNPPNWYPEARQINRKIIFHAGPTNSGKTYHALERFMSAKSGVYCGPLKLLAVEVFNKCKTRDVPCDLITGEERKYACEDQEPANHVSCTVEMSNLTNPFEVAVIDEIQMIKDYQRGWAWTRALLGIPAEEVHVCGEASAIDLVKELCISTGEEVEVRTNKRLTELKIMDKAVQKFENVEPGDCIVCFSKNDIYTVSRALERMGVECAVIYGSLPPGTKLAMSEKFNDPNDPCKVLVATDAIGMGLNLNIRRIVFYSTSKICLLENGEKEVGLISVSQALQIAGRAGRYNTQWETGYVTTFNQDEINIMKDLLKQTPPDILQAGLHPSFDQIEMYAYHLPHAGLANLVDIFISLSTLDDSSYFLCHTDDFKFLANMIEHIKLPLKAKYTFCCAPINRKSPFVCTMFLKFARQFSRGELITFDWLCHQIGWPFSPPNTILDLVQMEAVHDVMDSYLWLSYRFPDMFPDVMLISDVREELDIVIAEGVTNIVQLLRNSESGVSSSAAKVDEDAFDARNRQNRQDKAWRHTQLPKISNDSVSSQSLTRPTKKTFSALVSDEDLDEIQLKPSAKLSELLQERGLLTKEIFSSLRREWLDKLKQEQNLDNPDSPSKNKPK</sequence>
<dbReference type="OMA" id="QPANWYT"/>
<dbReference type="Pfam" id="PF18147">
    <property type="entry name" value="Suv3_C_1"/>
    <property type="match status" value="1"/>
</dbReference>
<dbReference type="CDD" id="cd18805">
    <property type="entry name" value="SF2_C_suv3"/>
    <property type="match status" value="1"/>
</dbReference>